<dbReference type="InParanoid" id="E4ZW38"/>
<dbReference type="EC" id="3.2.1.37" evidence="11"/>
<dbReference type="InterPro" id="IPR044993">
    <property type="entry name" value="BXL"/>
</dbReference>
<dbReference type="STRING" id="985895.E4ZW38"/>
<keyword evidence="8" id="KW-0326">Glycosidase</keyword>
<dbReference type="VEuPathDB" id="FungiDB:LEMA_P029660.1"/>
<comment type="catalytic activity">
    <reaction evidence="10">
        <text>Hydrolysis of (1-&gt;4)-beta-D-xylans, to remove successive D-xylose residues from the non-reducing termini.</text>
        <dbReference type="EC" id="3.2.1.37"/>
    </reaction>
</comment>
<dbReference type="HOGENOM" id="CLU_004542_5_3_1"/>
<evidence type="ECO:0000256" key="2">
    <source>
        <dbReference type="ARBA" id="ARBA00005336"/>
    </source>
</evidence>
<dbReference type="eggNOG" id="ENOG502QQ55">
    <property type="taxonomic scope" value="Eukaryota"/>
</dbReference>
<dbReference type="InterPro" id="IPR036962">
    <property type="entry name" value="Glyco_hydro_3_N_sf"/>
</dbReference>
<dbReference type="InterPro" id="IPR013783">
    <property type="entry name" value="Ig-like_fold"/>
</dbReference>
<evidence type="ECO:0000256" key="9">
    <source>
        <dbReference type="ARBA" id="ARBA00023326"/>
    </source>
</evidence>
<sequence>MYTSPRLLQPLIWVTGVLAVFPDCQNGPLQTETICNTSASPLDRAKSLVTLYTLEEKINATSSGSPGVPRLGIPPYQWWSEGLHGIAGPYTNFSTSGIEYSYSTSFPQPILMGAAFDDHLITDVAKVISTEARAFNNANRTGLDFWTPNINPFRDPRWGRGQETPGEDAFHLSSYVKALIAGLQGETTDPYKRVVATCKHFAGYDIEDWNGNLRYQFDAQISQQDLVEYYLQPFQACVQANVGAFMCSYNAVNGVPTCADPYLLQTILREHWGWTNEEQWVTSDCDAVQNIYLPHQWSATREQAVADALIAGTDLDCGTYMQEHLPGAFAQGLVNENVLDQALVRQYSSLVRLGWFDDAADQPYRQFGWDSVATDASQALARRAAVEGIVLLKNDGVLPLSIDSSVSLGVFGDWANATSQLLGNYAGVPTYLHSPLWALQQENLTINYAGGNPGGQGDPTTNRWSSLSGAIATSDILIYIGGIDNSIEEEGHDRTSLAWTGAQLDVIFQLAATGKPTIVVVMGGGQIDSAPLANNANISAILWAGYPGQDGGPAIVDILTGKSPPAGRLPQTQYPASYTSLVPMTDMGLRPSENNPGRTYKWYNGTATYEFGHGLHYTNFSATVTSPMQQSYRIADLMSTCKNATSITLERCAFTSVDISVTNTGAVASDYVTLCYISGSHGPAPHPKKSLVGYQRLFGIAAGASDTARIDLTLESLARVDEVGNKVLYPGEYSLMVDNAPLAAVAFRLTGEEEVLDFWPQPGGNRTGSGVEGLEGYFEGGFGSGQVVV</sequence>
<dbReference type="Pfam" id="PF00933">
    <property type="entry name" value="Glyco_hydro_3"/>
    <property type="match status" value="1"/>
</dbReference>
<evidence type="ECO:0000313" key="14">
    <source>
        <dbReference type="EMBL" id="CBX95814.1"/>
    </source>
</evidence>
<organism evidence="15">
    <name type="scientific">Leptosphaeria maculans (strain JN3 / isolate v23.1.3 / race Av1-4-5-6-7-8)</name>
    <name type="common">Blackleg fungus</name>
    <name type="synonym">Phoma lingam</name>
    <dbReference type="NCBI Taxonomy" id="985895"/>
    <lineage>
        <taxon>Eukaryota</taxon>
        <taxon>Fungi</taxon>
        <taxon>Dikarya</taxon>
        <taxon>Ascomycota</taxon>
        <taxon>Pezizomycotina</taxon>
        <taxon>Dothideomycetes</taxon>
        <taxon>Pleosporomycetidae</taxon>
        <taxon>Pleosporales</taxon>
        <taxon>Pleosporineae</taxon>
        <taxon>Leptosphaeriaceae</taxon>
        <taxon>Plenodomus</taxon>
        <taxon>Plenodomus lingam/Leptosphaeria maculans species complex</taxon>
    </lineage>
</organism>
<feature type="signal peptide" evidence="12">
    <location>
        <begin position="1"/>
        <end position="19"/>
    </location>
</feature>
<dbReference type="PANTHER" id="PTHR42721">
    <property type="entry name" value="SUGAR HYDROLASE-RELATED"/>
    <property type="match status" value="1"/>
</dbReference>
<dbReference type="Gene3D" id="2.60.40.10">
    <property type="entry name" value="Immunoglobulins"/>
    <property type="match status" value="1"/>
</dbReference>
<keyword evidence="4 12" id="KW-0732">Signal</keyword>
<dbReference type="EMBL" id="FP929127">
    <property type="protein sequence ID" value="CBX95814.1"/>
    <property type="molecule type" value="Genomic_DNA"/>
</dbReference>
<dbReference type="GO" id="GO:0009044">
    <property type="term" value="F:xylan 1,4-beta-xylosidase activity"/>
    <property type="evidence" value="ECO:0007669"/>
    <property type="project" value="UniProtKB-EC"/>
</dbReference>
<dbReference type="Pfam" id="PF14310">
    <property type="entry name" value="Fn3-like"/>
    <property type="match status" value="1"/>
</dbReference>
<protein>
    <recommendedName>
        <fullName evidence="11">xylan 1,4-beta-xylosidase</fullName>
        <ecNumber evidence="11">3.2.1.37</ecNumber>
    </recommendedName>
</protein>
<keyword evidence="5" id="KW-0378">Hydrolase</keyword>
<dbReference type="Proteomes" id="UP000002668">
    <property type="component" value="Genome"/>
</dbReference>
<dbReference type="SUPFAM" id="SSF51445">
    <property type="entry name" value="(Trans)glycosidases"/>
    <property type="match status" value="1"/>
</dbReference>
<evidence type="ECO:0000256" key="7">
    <source>
        <dbReference type="ARBA" id="ARBA00023277"/>
    </source>
</evidence>
<dbReference type="InterPro" id="IPR002772">
    <property type="entry name" value="Glyco_hydro_3_C"/>
</dbReference>
<dbReference type="InterPro" id="IPR026891">
    <property type="entry name" value="Fn3-like"/>
</dbReference>
<dbReference type="InterPro" id="IPR001764">
    <property type="entry name" value="Glyco_hydro_3_N"/>
</dbReference>
<accession>E4ZW38</accession>
<dbReference type="OMA" id="WGFKGHV"/>
<reference evidence="15" key="1">
    <citation type="journal article" date="2011" name="Nat. Commun.">
        <title>Effector diversification within compartments of the Leptosphaeria maculans genome affected by Repeat-Induced Point mutations.</title>
        <authorList>
            <person name="Rouxel T."/>
            <person name="Grandaubert J."/>
            <person name="Hane J.K."/>
            <person name="Hoede C."/>
            <person name="van de Wouw A.P."/>
            <person name="Couloux A."/>
            <person name="Dominguez V."/>
            <person name="Anthouard V."/>
            <person name="Bally P."/>
            <person name="Bourras S."/>
            <person name="Cozijnsen A.J."/>
            <person name="Ciuffetti L.M."/>
            <person name="Degrave A."/>
            <person name="Dilmaghani A."/>
            <person name="Duret L."/>
            <person name="Fudal I."/>
            <person name="Goodwin S.B."/>
            <person name="Gout L."/>
            <person name="Glaser N."/>
            <person name="Linglin J."/>
            <person name="Kema G.H.J."/>
            <person name="Lapalu N."/>
            <person name="Lawrence C.B."/>
            <person name="May K."/>
            <person name="Meyer M."/>
            <person name="Ollivier B."/>
            <person name="Poulain J."/>
            <person name="Schoch C.L."/>
            <person name="Simon A."/>
            <person name="Spatafora J.W."/>
            <person name="Stachowiak A."/>
            <person name="Turgeon B.G."/>
            <person name="Tyler B.M."/>
            <person name="Vincent D."/>
            <person name="Weissenbach J."/>
            <person name="Amselem J."/>
            <person name="Quesneville H."/>
            <person name="Oliver R.P."/>
            <person name="Wincker P."/>
            <person name="Balesdent M.-H."/>
            <person name="Howlett B.J."/>
        </authorList>
    </citation>
    <scope>NUCLEOTIDE SEQUENCE [LARGE SCALE GENOMIC DNA]</scope>
    <source>
        <strain evidence="15">JN3 / isolate v23.1.3 / race Av1-4-5-6-7-8</strain>
    </source>
</reference>
<proteinExistence type="inferred from homology"/>
<dbReference type="Pfam" id="PF01915">
    <property type="entry name" value="Glyco_hydro_3_C"/>
    <property type="match status" value="1"/>
</dbReference>
<comment type="similarity">
    <text evidence="2">Belongs to the glycosyl hydrolase 3 family.</text>
</comment>
<dbReference type="GO" id="GO:0045493">
    <property type="term" value="P:xylan catabolic process"/>
    <property type="evidence" value="ECO:0007669"/>
    <property type="project" value="UniProtKB-UniPathway"/>
</dbReference>
<dbReference type="InterPro" id="IPR017853">
    <property type="entry name" value="GH"/>
</dbReference>
<keyword evidence="6" id="KW-0325">Glycoprotein</keyword>
<evidence type="ECO:0000256" key="3">
    <source>
        <dbReference type="ARBA" id="ARBA00022651"/>
    </source>
</evidence>
<dbReference type="CAZy" id="GH3">
    <property type="family name" value="Glycoside Hydrolase Family 3"/>
</dbReference>
<evidence type="ECO:0000256" key="4">
    <source>
        <dbReference type="ARBA" id="ARBA00022729"/>
    </source>
</evidence>
<dbReference type="OrthoDB" id="47059at2759"/>
<keyword evidence="3" id="KW-0858">Xylan degradation</keyword>
<dbReference type="GO" id="GO:0031222">
    <property type="term" value="P:arabinan catabolic process"/>
    <property type="evidence" value="ECO:0007669"/>
    <property type="project" value="TreeGrafter"/>
</dbReference>
<dbReference type="InterPro" id="IPR036881">
    <property type="entry name" value="Glyco_hydro_3_C_sf"/>
</dbReference>
<feature type="domain" description="Fibronectin type III-like" evidence="13">
    <location>
        <begin position="671"/>
        <end position="741"/>
    </location>
</feature>
<name>E4ZW38_LEPMJ</name>
<keyword evidence="7" id="KW-0119">Carbohydrate metabolism</keyword>
<evidence type="ECO:0000256" key="11">
    <source>
        <dbReference type="ARBA" id="ARBA00026107"/>
    </source>
</evidence>
<keyword evidence="15" id="KW-1185">Reference proteome</keyword>
<feature type="chain" id="PRO_5003194592" description="xylan 1,4-beta-xylosidase" evidence="12">
    <location>
        <begin position="20"/>
        <end position="789"/>
    </location>
</feature>
<evidence type="ECO:0000256" key="1">
    <source>
        <dbReference type="ARBA" id="ARBA00004851"/>
    </source>
</evidence>
<evidence type="ECO:0000259" key="13">
    <source>
        <dbReference type="SMART" id="SM01217"/>
    </source>
</evidence>
<keyword evidence="9" id="KW-0624">Polysaccharide degradation</keyword>
<dbReference type="SUPFAM" id="SSF52279">
    <property type="entry name" value="Beta-D-glucan exohydrolase, C-terminal domain"/>
    <property type="match status" value="1"/>
</dbReference>
<evidence type="ECO:0000256" key="8">
    <source>
        <dbReference type="ARBA" id="ARBA00023295"/>
    </source>
</evidence>
<dbReference type="PANTHER" id="PTHR42721:SF3">
    <property type="entry name" value="BETA-D-XYLOSIDASE 5-RELATED"/>
    <property type="match status" value="1"/>
</dbReference>
<dbReference type="AlphaFoldDB" id="E4ZW38"/>
<dbReference type="GO" id="GO:0046556">
    <property type="term" value="F:alpha-L-arabinofuranosidase activity"/>
    <property type="evidence" value="ECO:0007669"/>
    <property type="project" value="TreeGrafter"/>
</dbReference>
<comment type="pathway">
    <text evidence="1">Glycan degradation; xylan degradation.</text>
</comment>
<gene>
    <name evidence="14" type="ORF">LEMA_P029660.1</name>
</gene>
<evidence type="ECO:0000256" key="10">
    <source>
        <dbReference type="ARBA" id="ARBA00024574"/>
    </source>
</evidence>
<dbReference type="Gene3D" id="3.20.20.300">
    <property type="entry name" value="Glycoside hydrolase, family 3, N-terminal domain"/>
    <property type="match status" value="1"/>
</dbReference>
<dbReference type="SMART" id="SM01217">
    <property type="entry name" value="Fn3_like"/>
    <property type="match status" value="1"/>
</dbReference>
<dbReference type="Gene3D" id="3.40.50.1700">
    <property type="entry name" value="Glycoside hydrolase family 3 C-terminal domain"/>
    <property type="match status" value="1"/>
</dbReference>
<dbReference type="UniPathway" id="UPA00114"/>
<evidence type="ECO:0000256" key="6">
    <source>
        <dbReference type="ARBA" id="ARBA00023180"/>
    </source>
</evidence>
<evidence type="ECO:0000256" key="12">
    <source>
        <dbReference type="SAM" id="SignalP"/>
    </source>
</evidence>
<evidence type="ECO:0000313" key="15">
    <source>
        <dbReference type="Proteomes" id="UP000002668"/>
    </source>
</evidence>
<evidence type="ECO:0000256" key="5">
    <source>
        <dbReference type="ARBA" id="ARBA00022801"/>
    </source>
</evidence>